<reference evidence="1 2" key="1">
    <citation type="submission" date="2024-12" db="EMBL/GenBank/DDBJ databases">
        <title>The unique morphological basis and parallel evolutionary history of personate flowers in Penstemon.</title>
        <authorList>
            <person name="Depatie T.H."/>
            <person name="Wessinger C.A."/>
        </authorList>
    </citation>
    <scope>NUCLEOTIDE SEQUENCE [LARGE SCALE GENOMIC DNA]</scope>
    <source>
        <strain evidence="1">WTNN_2</strain>
        <tissue evidence="1">Leaf</tissue>
    </source>
</reference>
<protein>
    <submittedName>
        <fullName evidence="1">Uncharacterized protein</fullName>
    </submittedName>
</protein>
<evidence type="ECO:0000313" key="2">
    <source>
        <dbReference type="Proteomes" id="UP001634393"/>
    </source>
</evidence>
<dbReference type="AlphaFoldDB" id="A0ABD3S4A4"/>
<sequence length="50" mass="5341">MMIAVPYALMNLKSHADQIADTGFVANAFYDYGNFGQCLANASAHFAVAV</sequence>
<keyword evidence="2" id="KW-1185">Reference proteome</keyword>
<name>A0ABD3S4A4_9LAMI</name>
<evidence type="ECO:0000313" key="1">
    <source>
        <dbReference type="EMBL" id="KAL3819247.1"/>
    </source>
</evidence>
<gene>
    <name evidence="1" type="ORF">ACJIZ3_005152</name>
</gene>
<organism evidence="1 2">
    <name type="scientific">Penstemon smallii</name>
    <dbReference type="NCBI Taxonomy" id="265156"/>
    <lineage>
        <taxon>Eukaryota</taxon>
        <taxon>Viridiplantae</taxon>
        <taxon>Streptophyta</taxon>
        <taxon>Embryophyta</taxon>
        <taxon>Tracheophyta</taxon>
        <taxon>Spermatophyta</taxon>
        <taxon>Magnoliopsida</taxon>
        <taxon>eudicotyledons</taxon>
        <taxon>Gunneridae</taxon>
        <taxon>Pentapetalae</taxon>
        <taxon>asterids</taxon>
        <taxon>lamiids</taxon>
        <taxon>Lamiales</taxon>
        <taxon>Plantaginaceae</taxon>
        <taxon>Cheloneae</taxon>
        <taxon>Penstemon</taxon>
    </lineage>
</organism>
<comment type="caution">
    <text evidence="1">The sequence shown here is derived from an EMBL/GenBank/DDBJ whole genome shotgun (WGS) entry which is preliminary data.</text>
</comment>
<dbReference type="Proteomes" id="UP001634393">
    <property type="component" value="Unassembled WGS sequence"/>
</dbReference>
<accession>A0ABD3S4A4</accession>
<dbReference type="EMBL" id="JBJXBP010000007">
    <property type="protein sequence ID" value="KAL3819247.1"/>
    <property type="molecule type" value="Genomic_DNA"/>
</dbReference>
<proteinExistence type="predicted"/>